<evidence type="ECO:0008006" key="2">
    <source>
        <dbReference type="Google" id="ProtNLM"/>
    </source>
</evidence>
<evidence type="ECO:0000313" key="1">
    <source>
        <dbReference type="EMBL" id="GAI82837.1"/>
    </source>
</evidence>
<proteinExistence type="predicted"/>
<dbReference type="Gene3D" id="3.20.20.370">
    <property type="entry name" value="Glycoside hydrolase/deacetylase"/>
    <property type="match status" value="1"/>
</dbReference>
<gene>
    <name evidence="1" type="ORF">S12H4_17050</name>
</gene>
<comment type="caution">
    <text evidence="1">The sequence shown here is derived from an EMBL/GenBank/DDBJ whole genome shotgun (WGS) entry which is preliminary data.</text>
</comment>
<dbReference type="GO" id="GO:0005975">
    <property type="term" value="P:carbohydrate metabolic process"/>
    <property type="evidence" value="ECO:0007669"/>
    <property type="project" value="InterPro"/>
</dbReference>
<reference evidence="1" key="1">
    <citation type="journal article" date="2014" name="Front. Microbiol.">
        <title>High frequency of phylogenetically diverse reductive dehalogenase-homologous genes in deep subseafloor sedimentary metagenomes.</title>
        <authorList>
            <person name="Kawai M."/>
            <person name="Futagami T."/>
            <person name="Toyoda A."/>
            <person name="Takaki Y."/>
            <person name="Nishi S."/>
            <person name="Hori S."/>
            <person name="Arai W."/>
            <person name="Tsubouchi T."/>
            <person name="Morono Y."/>
            <person name="Uchiyama I."/>
            <person name="Ito T."/>
            <person name="Fujiyama A."/>
            <person name="Inagaki F."/>
            <person name="Takami H."/>
        </authorList>
    </citation>
    <scope>NUCLEOTIDE SEQUENCE</scope>
    <source>
        <strain evidence="1">Expedition CK06-06</strain>
    </source>
</reference>
<dbReference type="AlphaFoldDB" id="X1RQ23"/>
<sequence length="200" mass="22357">MHQLKLINFLLSGIVIITLSTCSLKKEEMSVNEKTPMVICFDVEDYTSPESAGMDDIPKWLAEIMSDEGVTGSFFVIGEKARMMEKRGRKDVIEAMARHDIGSHTNFGSIHPTVTEILEYASWDMGKETMLKNETTGFDDLERIFGQRPANLARHGGSYGPQLTGALSQMNAGYVYSPVSLPGHNAVWFCNTLNFQDYTF</sequence>
<dbReference type="EMBL" id="BARW01008296">
    <property type="protein sequence ID" value="GAI82837.1"/>
    <property type="molecule type" value="Genomic_DNA"/>
</dbReference>
<dbReference type="SUPFAM" id="SSF88713">
    <property type="entry name" value="Glycoside hydrolase/deacetylase"/>
    <property type="match status" value="1"/>
</dbReference>
<name>X1RQ23_9ZZZZ</name>
<organism evidence="1">
    <name type="scientific">marine sediment metagenome</name>
    <dbReference type="NCBI Taxonomy" id="412755"/>
    <lineage>
        <taxon>unclassified sequences</taxon>
        <taxon>metagenomes</taxon>
        <taxon>ecological metagenomes</taxon>
    </lineage>
</organism>
<accession>X1RQ23</accession>
<dbReference type="InterPro" id="IPR011330">
    <property type="entry name" value="Glyco_hydro/deAcase_b/a-brl"/>
</dbReference>
<protein>
    <recommendedName>
        <fullName evidence="2">NodB homology domain-containing protein</fullName>
    </recommendedName>
</protein>